<feature type="compositionally biased region" description="Polar residues" evidence="1">
    <location>
        <begin position="170"/>
        <end position="187"/>
    </location>
</feature>
<feature type="transmembrane region" description="Helical" evidence="2">
    <location>
        <begin position="859"/>
        <end position="883"/>
    </location>
</feature>
<gene>
    <name evidence="3" type="ORF">G7Y89_g13878</name>
</gene>
<evidence type="ECO:0000313" key="4">
    <source>
        <dbReference type="Proteomes" id="UP000566819"/>
    </source>
</evidence>
<dbReference type="AlphaFoldDB" id="A0A8H4R8P0"/>
<keyword evidence="2" id="KW-1133">Transmembrane helix</keyword>
<feature type="compositionally biased region" description="Polar residues" evidence="1">
    <location>
        <begin position="203"/>
        <end position="227"/>
    </location>
</feature>
<comment type="caution">
    <text evidence="3">The sequence shown here is derived from an EMBL/GenBank/DDBJ whole genome shotgun (WGS) entry which is preliminary data.</text>
</comment>
<evidence type="ECO:0000313" key="3">
    <source>
        <dbReference type="EMBL" id="KAF4624294.1"/>
    </source>
</evidence>
<dbReference type="EMBL" id="JAAMPI010001704">
    <property type="protein sequence ID" value="KAF4624294.1"/>
    <property type="molecule type" value="Genomic_DNA"/>
</dbReference>
<feature type="region of interest" description="Disordered" evidence="1">
    <location>
        <begin position="23"/>
        <end position="255"/>
    </location>
</feature>
<feature type="compositionally biased region" description="Polar residues" evidence="1">
    <location>
        <begin position="57"/>
        <end position="70"/>
    </location>
</feature>
<sequence length="1050" mass="116745">MGEIVARIVMGLEDEDILRQNSHGRLMADPNANPNGPYSDEMSMAALPDSSPYYGHQQMNGSSYPPQSQGGKNGFAQGYQSPNPPFQPQYYGFPGPSPPMLKASRTYPGNFQGGNSYSVPSQNGNVYAPEKAHGGGFDPGRMSTGNTLPGVLPQSQRTGAGPKRHGGSFDPNQGYPSRSSRAQTAIFPQSPGVSGRGQYPPQRAQTVQWQGSTSYPGIPSTNTQQKPSGAPAKSHGGSYNPATGPRNNYGPTANGGQYDSRLFATRTPVSYPTVHTTIPSGKPANDYLPQLLPVHAQPTPHNEPTLGALRFGEREGIADTVSGQNTTQRRTPQKGYANFLDWNALLRWKYPNIFQMPGIPFRSTNQGRHRDIMQRVWRGPEEDRYLSPYDGHLAKLIVQVTQEIYESAPNSTYRRTFVRNISPAYVHAANFPFSAASTDIEHWDENDWGMVVIKWIPACVVLVCVLAWNPNGAEGEIRNHGRYDPFPYRFWGYPKAARNLREGQNPPPSGPNSSGLLQRVLGPRWLCVLKPTDPEHPERMCGMEIQRVDESSPQIDYLFIGYTTQQFDNEDFDSDMPELHAIAERAAREANVGAFWVAGSCMRDTEDQQEDVYRINDIVRSAHSLVIIVGPANSRPEVTTREDMLRMWGERVWTLPELLLSNTDPNTDKIKVYTRGVQDPPEEISKKHFAGIVWNDPLISRQLVDHYNKTLELSRLELVSIALRCLANREKGDYLPGDLAYALMGLLRQRPAIDPTDTLFQAFARLSMANDTDMLLERLICMLPKNANSPWVEMDDAWDCNLWDIYPGCQVAGICNDDTVLLDEHRGGRLGARTLLHASPGYFLTGIILVSLGNLYNFFVYQAFGGILLALGLAVILASPYLVRVIYGGKLWGTQAWFFGFEGYMDLATIETHIFGAYMGRLKWSPTGSTLSRHVANTEGECVGIDPTTDPAVQALVNNAVKGPMGGPKVFTLVDTYTLTVTMFTAVRPPVAVILCGREGGMQRALMCSYHWQSQTLYRESVLRMETPILEKMFRVHRFRFGLQRPPPNI</sequence>
<organism evidence="3 4">
    <name type="scientific">Cudoniella acicularis</name>
    <dbReference type="NCBI Taxonomy" id="354080"/>
    <lineage>
        <taxon>Eukaryota</taxon>
        <taxon>Fungi</taxon>
        <taxon>Dikarya</taxon>
        <taxon>Ascomycota</taxon>
        <taxon>Pezizomycotina</taxon>
        <taxon>Leotiomycetes</taxon>
        <taxon>Helotiales</taxon>
        <taxon>Tricladiaceae</taxon>
        <taxon>Cudoniella</taxon>
    </lineage>
</organism>
<feature type="compositionally biased region" description="Polar residues" evidence="1">
    <location>
        <begin position="107"/>
        <end position="125"/>
    </location>
</feature>
<evidence type="ECO:0000256" key="2">
    <source>
        <dbReference type="SAM" id="Phobius"/>
    </source>
</evidence>
<protein>
    <submittedName>
        <fullName evidence="3">Uncharacterized protein</fullName>
    </submittedName>
</protein>
<dbReference type="OrthoDB" id="2624308at2759"/>
<feature type="transmembrane region" description="Helical" evidence="2">
    <location>
        <begin position="835"/>
        <end position="853"/>
    </location>
</feature>
<feature type="compositionally biased region" description="Polar residues" evidence="1">
    <location>
        <begin position="143"/>
        <end position="158"/>
    </location>
</feature>
<keyword evidence="2" id="KW-0812">Transmembrane</keyword>
<reference evidence="3 4" key="1">
    <citation type="submission" date="2020-03" db="EMBL/GenBank/DDBJ databases">
        <title>Draft Genome Sequence of Cudoniella acicularis.</title>
        <authorList>
            <person name="Buettner E."/>
            <person name="Kellner H."/>
        </authorList>
    </citation>
    <scope>NUCLEOTIDE SEQUENCE [LARGE SCALE GENOMIC DNA]</scope>
    <source>
        <strain evidence="3 4">DSM 108380</strain>
    </source>
</reference>
<name>A0A8H4R8P0_9HELO</name>
<dbReference type="Proteomes" id="UP000566819">
    <property type="component" value="Unassembled WGS sequence"/>
</dbReference>
<accession>A0A8H4R8P0</accession>
<feature type="compositionally biased region" description="Polar residues" evidence="1">
    <location>
        <begin position="245"/>
        <end position="255"/>
    </location>
</feature>
<keyword evidence="4" id="KW-1185">Reference proteome</keyword>
<proteinExistence type="predicted"/>
<evidence type="ECO:0000256" key="1">
    <source>
        <dbReference type="SAM" id="MobiDB-lite"/>
    </source>
</evidence>
<keyword evidence="2" id="KW-0472">Membrane</keyword>